<keyword evidence="4" id="KW-0812">Transmembrane</keyword>
<sequence>MEAKTLKNWVIVVIAMSYASILHLRIPSSFRIILRGKDVEHHNIVNDMIMPQEVTYHPQPGTDGVPKDANMVASVTIGCVKDAKAHIDVQGVLEANFVEPAHEKQGFERSTVLARLEAQLIQMQKTLNDTSSSSKMPTMSVDKGHNKCHMYGKEDMKKKASRKRPSSSGSSSSGEDVTYQLQ</sequence>
<dbReference type="EMBL" id="OU503050">
    <property type="protein sequence ID" value="CAI9777306.1"/>
    <property type="molecule type" value="Genomic_DNA"/>
</dbReference>
<evidence type="ECO:0000313" key="7">
    <source>
        <dbReference type="Proteomes" id="UP000834106"/>
    </source>
</evidence>
<keyword evidence="4" id="KW-1133">Transmembrane helix</keyword>
<dbReference type="GO" id="GO:0005634">
    <property type="term" value="C:nucleus"/>
    <property type="evidence" value="ECO:0007669"/>
    <property type="project" value="TreeGrafter"/>
</dbReference>
<gene>
    <name evidence="6" type="ORF">FPE_LOCUS24736</name>
</gene>
<dbReference type="AlphaFoldDB" id="A0AAD1ZZJ8"/>
<proteinExistence type="predicted"/>
<keyword evidence="4" id="KW-0472">Membrane</keyword>
<evidence type="ECO:0000256" key="4">
    <source>
        <dbReference type="SAM" id="Phobius"/>
    </source>
</evidence>
<keyword evidence="2" id="KW-0234">DNA repair</keyword>
<organism evidence="6 7">
    <name type="scientific">Fraxinus pennsylvanica</name>
    <dbReference type="NCBI Taxonomy" id="56036"/>
    <lineage>
        <taxon>Eukaryota</taxon>
        <taxon>Viridiplantae</taxon>
        <taxon>Streptophyta</taxon>
        <taxon>Embryophyta</taxon>
        <taxon>Tracheophyta</taxon>
        <taxon>Spermatophyta</taxon>
        <taxon>Magnoliopsida</taxon>
        <taxon>eudicotyledons</taxon>
        <taxon>Gunneridae</taxon>
        <taxon>Pentapetalae</taxon>
        <taxon>asterids</taxon>
        <taxon>lamiids</taxon>
        <taxon>Lamiales</taxon>
        <taxon>Oleaceae</taxon>
        <taxon>Oleeae</taxon>
        <taxon>Fraxinus</taxon>
    </lineage>
</organism>
<evidence type="ECO:0000256" key="3">
    <source>
        <dbReference type="SAM" id="MobiDB-lite"/>
    </source>
</evidence>
<dbReference type="Proteomes" id="UP000834106">
    <property type="component" value="Chromosome 15"/>
</dbReference>
<keyword evidence="7" id="KW-1185">Reference proteome</keyword>
<dbReference type="GO" id="GO:0006281">
    <property type="term" value="P:DNA repair"/>
    <property type="evidence" value="ECO:0007669"/>
    <property type="project" value="UniProtKB-KW"/>
</dbReference>
<reference evidence="6" key="1">
    <citation type="submission" date="2023-05" db="EMBL/GenBank/DDBJ databases">
        <authorList>
            <person name="Huff M."/>
        </authorList>
    </citation>
    <scope>NUCLEOTIDE SEQUENCE</scope>
</reference>
<keyword evidence="1" id="KW-0227">DNA damage</keyword>
<feature type="domain" description="Morc S5" evidence="5">
    <location>
        <begin position="17"/>
        <end position="92"/>
    </location>
</feature>
<evidence type="ECO:0000256" key="2">
    <source>
        <dbReference type="ARBA" id="ARBA00023204"/>
    </source>
</evidence>
<name>A0AAD1ZZJ8_9LAMI</name>
<evidence type="ECO:0000259" key="5">
    <source>
        <dbReference type="Pfam" id="PF17942"/>
    </source>
</evidence>
<dbReference type="PANTHER" id="PTHR23336:SF58">
    <property type="entry name" value="PROTEIN MICRORCHIDIA 4"/>
    <property type="match status" value="1"/>
</dbReference>
<dbReference type="GO" id="GO:0016887">
    <property type="term" value="F:ATP hydrolysis activity"/>
    <property type="evidence" value="ECO:0007669"/>
    <property type="project" value="InterPro"/>
</dbReference>
<feature type="region of interest" description="Disordered" evidence="3">
    <location>
        <begin position="126"/>
        <end position="182"/>
    </location>
</feature>
<dbReference type="InterPro" id="IPR045261">
    <property type="entry name" value="MORC_ATPase"/>
</dbReference>
<evidence type="ECO:0000313" key="6">
    <source>
        <dbReference type="EMBL" id="CAI9777306.1"/>
    </source>
</evidence>
<evidence type="ECO:0000256" key="1">
    <source>
        <dbReference type="ARBA" id="ARBA00022763"/>
    </source>
</evidence>
<accession>A0AAD1ZZJ8</accession>
<dbReference type="PANTHER" id="PTHR23336">
    <property type="entry name" value="ZINC FINGER CW-TYPE COILED-COIL DOMAIN PROTEIN 3"/>
    <property type="match status" value="1"/>
</dbReference>
<feature type="transmembrane region" description="Helical" evidence="4">
    <location>
        <begin position="6"/>
        <end position="26"/>
    </location>
</feature>
<feature type="compositionally biased region" description="Polar residues" evidence="3">
    <location>
        <begin position="126"/>
        <end position="137"/>
    </location>
</feature>
<dbReference type="InterPro" id="IPR041006">
    <property type="entry name" value="Morc_S5"/>
</dbReference>
<dbReference type="Pfam" id="PF17942">
    <property type="entry name" value="Morc6_S5"/>
    <property type="match status" value="1"/>
</dbReference>
<protein>
    <recommendedName>
        <fullName evidence="5">Morc S5 domain-containing protein</fullName>
    </recommendedName>
</protein>